<dbReference type="Proteomes" id="UP001501742">
    <property type="component" value="Unassembled WGS sequence"/>
</dbReference>
<dbReference type="RefSeq" id="WP_204609208.1">
    <property type="nucleotide sequence ID" value="NZ_BAAAJX010000002.1"/>
</dbReference>
<evidence type="ECO:0000313" key="1">
    <source>
        <dbReference type="EMBL" id="GAA1491979.1"/>
    </source>
</evidence>
<organism evidence="1 2">
    <name type="scientific">Curtobacterium herbarum</name>
    <dbReference type="NCBI Taxonomy" id="150122"/>
    <lineage>
        <taxon>Bacteria</taxon>
        <taxon>Bacillati</taxon>
        <taxon>Actinomycetota</taxon>
        <taxon>Actinomycetes</taxon>
        <taxon>Micrococcales</taxon>
        <taxon>Microbacteriaceae</taxon>
        <taxon>Curtobacterium</taxon>
    </lineage>
</organism>
<reference evidence="2" key="1">
    <citation type="journal article" date="2019" name="Int. J. Syst. Evol. Microbiol.">
        <title>The Global Catalogue of Microorganisms (GCM) 10K type strain sequencing project: providing services to taxonomists for standard genome sequencing and annotation.</title>
        <authorList>
            <consortium name="The Broad Institute Genomics Platform"/>
            <consortium name="The Broad Institute Genome Sequencing Center for Infectious Disease"/>
            <person name="Wu L."/>
            <person name="Ma J."/>
        </authorList>
    </citation>
    <scope>NUCLEOTIDE SEQUENCE [LARGE SCALE GENOMIC DNA]</scope>
    <source>
        <strain evidence="2">JCM 12140</strain>
    </source>
</reference>
<keyword evidence="2" id="KW-1185">Reference proteome</keyword>
<dbReference type="EMBL" id="BAAAJX010000002">
    <property type="protein sequence ID" value="GAA1491979.1"/>
    <property type="molecule type" value="Genomic_DNA"/>
</dbReference>
<evidence type="ECO:0008006" key="3">
    <source>
        <dbReference type="Google" id="ProtNLM"/>
    </source>
</evidence>
<protein>
    <recommendedName>
        <fullName evidence="3">Asp23/Gls24 family envelope stress response protein</fullName>
    </recommendedName>
</protein>
<accession>A0ABP4K079</accession>
<evidence type="ECO:0000313" key="2">
    <source>
        <dbReference type="Proteomes" id="UP001501742"/>
    </source>
</evidence>
<name>A0ABP4K079_9MICO</name>
<proteinExistence type="predicted"/>
<sequence>MTGGPGTVPGRVEITTRALTSCARAVAAERLGAPAKRVRVELGDARGALALEITGPVAAGTDLVQEATTAAAEVRSRVSALTGRRVGSARIELTGIVRERDTRVR</sequence>
<comment type="caution">
    <text evidence="1">The sequence shown here is derived from an EMBL/GenBank/DDBJ whole genome shotgun (WGS) entry which is preliminary data.</text>
</comment>
<gene>
    <name evidence="1" type="ORF">GCM10009627_03250</name>
</gene>